<dbReference type="Proteomes" id="UP000271098">
    <property type="component" value="Unassembled WGS sequence"/>
</dbReference>
<evidence type="ECO:0000313" key="4">
    <source>
        <dbReference type="WBParaSite" id="GPUH_0001743801-mRNA-1"/>
    </source>
</evidence>
<dbReference type="GO" id="GO:0005085">
    <property type="term" value="F:guanyl-nucleotide exchange factor activity"/>
    <property type="evidence" value="ECO:0007669"/>
    <property type="project" value="InterPro"/>
</dbReference>
<protein>
    <submittedName>
        <fullName evidence="4">RUN domain-containing protein</fullName>
    </submittedName>
</protein>
<accession>A0A183E8X5</accession>
<dbReference type="PROSITE" id="PS50826">
    <property type="entry name" value="RUN"/>
    <property type="match status" value="1"/>
</dbReference>
<organism evidence="4">
    <name type="scientific">Gongylonema pulchrum</name>
    <dbReference type="NCBI Taxonomy" id="637853"/>
    <lineage>
        <taxon>Eukaryota</taxon>
        <taxon>Metazoa</taxon>
        <taxon>Ecdysozoa</taxon>
        <taxon>Nematoda</taxon>
        <taxon>Chromadorea</taxon>
        <taxon>Rhabditida</taxon>
        <taxon>Spirurina</taxon>
        <taxon>Spiruromorpha</taxon>
        <taxon>Spiruroidea</taxon>
        <taxon>Gongylonematidae</taxon>
        <taxon>Gongylonema</taxon>
    </lineage>
</organism>
<feature type="domain" description="RUN" evidence="1">
    <location>
        <begin position="1"/>
        <end position="79"/>
    </location>
</feature>
<evidence type="ECO:0000259" key="1">
    <source>
        <dbReference type="PROSITE" id="PS50826"/>
    </source>
</evidence>
<dbReference type="SMART" id="SM00593">
    <property type="entry name" value="RUN"/>
    <property type="match status" value="1"/>
</dbReference>
<dbReference type="Gene3D" id="1.20.58.900">
    <property type="match status" value="1"/>
</dbReference>
<reference evidence="4" key="1">
    <citation type="submission" date="2016-06" db="UniProtKB">
        <authorList>
            <consortium name="WormBaseParasite"/>
        </authorList>
    </citation>
    <scope>IDENTIFICATION</scope>
</reference>
<proteinExistence type="predicted"/>
<gene>
    <name evidence="2" type="ORF">GPUH_LOCUS17417</name>
</gene>
<dbReference type="InterPro" id="IPR004012">
    <property type="entry name" value="Run_dom"/>
</dbReference>
<keyword evidence="3" id="KW-1185">Reference proteome</keyword>
<dbReference type="EMBL" id="UYRT01085147">
    <property type="protein sequence ID" value="VDN29760.1"/>
    <property type="molecule type" value="Genomic_DNA"/>
</dbReference>
<name>A0A183E8X5_9BILA</name>
<dbReference type="InterPro" id="IPR037213">
    <property type="entry name" value="Run_dom_sf"/>
</dbReference>
<dbReference type="Pfam" id="PF02759">
    <property type="entry name" value="RUN"/>
    <property type="match status" value="1"/>
</dbReference>
<dbReference type="GO" id="GO:0031267">
    <property type="term" value="F:small GTPase binding"/>
    <property type="evidence" value="ECO:0007669"/>
    <property type="project" value="InterPro"/>
</dbReference>
<dbReference type="WBParaSite" id="GPUH_0001743801-mRNA-1">
    <property type="protein sequence ID" value="GPUH_0001743801-mRNA-1"/>
    <property type="gene ID" value="GPUH_0001743801"/>
</dbReference>
<dbReference type="OrthoDB" id="6019893at2759"/>
<dbReference type="PANTHER" id="PTHR46070">
    <property type="entry name" value="PINSTRIPE, ISOFORM A"/>
    <property type="match status" value="1"/>
</dbReference>
<dbReference type="PANTHER" id="PTHR46070:SF1">
    <property type="entry name" value="PINSTRIPE, ISOFORM A"/>
    <property type="match status" value="1"/>
</dbReference>
<dbReference type="InterPro" id="IPR047278">
    <property type="entry name" value="DEN5A/B"/>
</dbReference>
<evidence type="ECO:0000313" key="2">
    <source>
        <dbReference type="EMBL" id="VDN29760.1"/>
    </source>
</evidence>
<sequence length="130" mass="15039">MTDIKTDIGYARAFVRLALERKLLHKHIQTVLGNFTLLQQLYKRYAFLRCDDEKEQFLYHILSLNAADFYCFTNTFKKTKMLYRVLLVTGSSRSALSCPIWIIITGSLCSTTTIALKQGIFEFTFDVSFS</sequence>
<reference evidence="2 3" key="2">
    <citation type="submission" date="2018-11" db="EMBL/GenBank/DDBJ databases">
        <authorList>
            <consortium name="Pathogen Informatics"/>
        </authorList>
    </citation>
    <scope>NUCLEOTIDE SEQUENCE [LARGE SCALE GENOMIC DNA]</scope>
</reference>
<dbReference type="AlphaFoldDB" id="A0A183E8X5"/>
<evidence type="ECO:0000313" key="3">
    <source>
        <dbReference type="Proteomes" id="UP000271098"/>
    </source>
</evidence>
<dbReference type="SUPFAM" id="SSF140741">
    <property type="entry name" value="RUN domain-like"/>
    <property type="match status" value="1"/>
</dbReference>